<dbReference type="AlphaFoldDB" id="A0AAJ6XIE9"/>
<dbReference type="PANTHER" id="PTHR47873">
    <property type="entry name" value="ARM REPEAT SUPERFAMILY PROTEIN"/>
    <property type="match status" value="1"/>
</dbReference>
<reference evidence="4" key="1">
    <citation type="submission" date="2025-08" db="UniProtKB">
        <authorList>
            <consortium name="RefSeq"/>
        </authorList>
    </citation>
    <scope>IDENTIFICATION</scope>
</reference>
<name>A0AAJ6XIE9_POPEU</name>
<accession>A0AAJ6XIE9</accession>
<keyword evidence="3" id="KW-1185">Reference proteome</keyword>
<feature type="compositionally biased region" description="Pro residues" evidence="1">
    <location>
        <begin position="227"/>
        <end position="247"/>
    </location>
</feature>
<evidence type="ECO:0000313" key="4">
    <source>
        <dbReference type="RefSeq" id="XP_011019811.1"/>
    </source>
</evidence>
<dbReference type="GeneID" id="105122418"/>
<dbReference type="PANTHER" id="PTHR47873:SF1">
    <property type="entry name" value="ARM REPEAT SUPERFAMILY PROTEIN"/>
    <property type="match status" value="1"/>
</dbReference>
<dbReference type="Proteomes" id="UP000694918">
    <property type="component" value="Unplaced"/>
</dbReference>
<gene>
    <name evidence="4" type="primary">LOC105122418</name>
</gene>
<sequence length="530" mass="57365">MPGPFLLSEAIFLREMPNGQKKVLRAVKEKADGILPEEEESVNSKYSSCVGHTRLIEVESERLFNEPSPPEVCKIYLLLGMKMTGTVTVIRLIFLESLSHSSPSQGHSREHLCTVSLSNVISSITLFPLSSIIENSLTATKKHLRSLTQHNFLQEENRLSISLRFVSPQKQLTTRPYTCTMKTHHPKLKTQPRPLFSCSFFRQCTETTLSPTTPNPPALPISSTIPTPAPPPQTAAAPTPAPPPPQQQLPNQPHQKSTQAESSSSSSSTTTSQSFTQWRFPLSNSPLHQPRPESEPNQDSAFIPPLAPPMHPNDLQELLRLAELQLTNGSETEQLSALYLLERSLVPDPPSDPVCSLELMRGVVANLKNKAGLKPATKVLLALCLAEANRHVAVEAGAVGTVVEVAMELDGAPAERALAALELTCTVAEGAAELRNHALAVPVMVTMMGKMAGRGKEYAISALAVIYGGGGVESDGEQTLHAPPEEVARAVALALRGDCTARGRRKGAQLLKALQEYGRVDSTQEGNEQP</sequence>
<evidence type="ECO:0000259" key="2">
    <source>
        <dbReference type="Pfam" id="PF25598"/>
    </source>
</evidence>
<dbReference type="KEGG" id="peu:105122418"/>
<feature type="domain" description="U-box" evidence="2">
    <location>
        <begin position="357"/>
        <end position="516"/>
    </location>
</feature>
<proteinExistence type="predicted"/>
<protein>
    <submittedName>
        <fullName evidence="4">Uncharacterized protein LOC105122418</fullName>
    </submittedName>
</protein>
<evidence type="ECO:0000313" key="3">
    <source>
        <dbReference type="Proteomes" id="UP000694918"/>
    </source>
</evidence>
<dbReference type="Pfam" id="PF25598">
    <property type="entry name" value="ARM_PUB"/>
    <property type="match status" value="1"/>
</dbReference>
<dbReference type="InterPro" id="IPR058678">
    <property type="entry name" value="ARM_PUB"/>
</dbReference>
<organism evidence="3 4">
    <name type="scientific">Populus euphratica</name>
    <name type="common">Euphrates poplar</name>
    <dbReference type="NCBI Taxonomy" id="75702"/>
    <lineage>
        <taxon>Eukaryota</taxon>
        <taxon>Viridiplantae</taxon>
        <taxon>Streptophyta</taxon>
        <taxon>Embryophyta</taxon>
        <taxon>Tracheophyta</taxon>
        <taxon>Spermatophyta</taxon>
        <taxon>Magnoliopsida</taxon>
        <taxon>eudicotyledons</taxon>
        <taxon>Gunneridae</taxon>
        <taxon>Pentapetalae</taxon>
        <taxon>rosids</taxon>
        <taxon>fabids</taxon>
        <taxon>Malpighiales</taxon>
        <taxon>Salicaceae</taxon>
        <taxon>Saliceae</taxon>
        <taxon>Populus</taxon>
    </lineage>
</organism>
<feature type="region of interest" description="Disordered" evidence="1">
    <location>
        <begin position="207"/>
        <end position="311"/>
    </location>
</feature>
<feature type="compositionally biased region" description="Low complexity" evidence="1">
    <location>
        <begin position="248"/>
        <end position="277"/>
    </location>
</feature>
<evidence type="ECO:0000256" key="1">
    <source>
        <dbReference type="SAM" id="MobiDB-lite"/>
    </source>
</evidence>
<dbReference type="RefSeq" id="XP_011019811.1">
    <property type="nucleotide sequence ID" value="XM_011021509.1"/>
</dbReference>